<keyword evidence="2" id="KW-1185">Reference proteome</keyword>
<name>A0AAJ7E1H0_9HYME</name>
<dbReference type="GeneID" id="105367360"/>
<evidence type="ECO:0000313" key="3">
    <source>
        <dbReference type="RefSeq" id="XP_011504353.1"/>
    </source>
</evidence>
<dbReference type="InterPro" id="IPR019191">
    <property type="entry name" value="Essential_protein_Yae1_N"/>
</dbReference>
<evidence type="ECO:0000259" key="1">
    <source>
        <dbReference type="Pfam" id="PF09811"/>
    </source>
</evidence>
<feature type="non-terminal residue" evidence="3">
    <location>
        <position position="140"/>
    </location>
</feature>
<dbReference type="RefSeq" id="XP_011504353.1">
    <property type="nucleotide sequence ID" value="XM_011506051.1"/>
</dbReference>
<gene>
    <name evidence="3" type="primary">LOC105367360</name>
</gene>
<organism evidence="2 3">
    <name type="scientific">Ceratosolen solmsi marchali</name>
    <dbReference type="NCBI Taxonomy" id="326594"/>
    <lineage>
        <taxon>Eukaryota</taxon>
        <taxon>Metazoa</taxon>
        <taxon>Ecdysozoa</taxon>
        <taxon>Arthropoda</taxon>
        <taxon>Hexapoda</taxon>
        <taxon>Insecta</taxon>
        <taxon>Pterygota</taxon>
        <taxon>Neoptera</taxon>
        <taxon>Endopterygota</taxon>
        <taxon>Hymenoptera</taxon>
        <taxon>Apocrita</taxon>
        <taxon>Proctotrupomorpha</taxon>
        <taxon>Chalcidoidea</taxon>
        <taxon>Agaonidae</taxon>
        <taxon>Agaoninae</taxon>
        <taxon>Ceratosolen</taxon>
    </lineage>
</organism>
<accession>A0AAJ7E1H0</accession>
<dbReference type="Proteomes" id="UP000695007">
    <property type="component" value="Unplaced"/>
</dbReference>
<reference evidence="3" key="1">
    <citation type="submission" date="2025-08" db="UniProtKB">
        <authorList>
            <consortium name="RefSeq"/>
        </authorList>
    </citation>
    <scope>IDENTIFICATION</scope>
</reference>
<protein>
    <submittedName>
        <fullName evidence="3">Uncharacterized protein LOC105367360</fullName>
    </submittedName>
</protein>
<dbReference type="KEGG" id="csol:105367360"/>
<dbReference type="AlphaFoldDB" id="A0AAJ7E1H0"/>
<sequence length="140" mass="16066">MNLSNNNEETFELASKTWNRVINSATKTGYREGIKDGSLSVFQEGFDRGYKVAFKTSFLIGVYKALANCIATNLEHPMEIENILHATKKGVCYLCETKTKEDKDMHEKSISEIECYQTEHSDRILKVLQNHYNPLLKELN</sequence>
<dbReference type="Pfam" id="PF09811">
    <property type="entry name" value="Yae1_N"/>
    <property type="match status" value="1"/>
</dbReference>
<proteinExistence type="predicted"/>
<evidence type="ECO:0000313" key="2">
    <source>
        <dbReference type="Proteomes" id="UP000695007"/>
    </source>
</evidence>
<feature type="domain" description="Essential protein Yae1 N-terminal" evidence="1">
    <location>
        <begin position="29"/>
        <end position="66"/>
    </location>
</feature>